<keyword evidence="2" id="KW-0378">Hydrolase</keyword>
<dbReference type="Pfam" id="PF00293">
    <property type="entry name" value="NUDIX"/>
    <property type="match status" value="1"/>
</dbReference>
<dbReference type="EMBL" id="FSRJ01000002">
    <property type="protein sequence ID" value="SIN94549.1"/>
    <property type="molecule type" value="Genomic_DNA"/>
</dbReference>
<dbReference type="OrthoDB" id="177518at2"/>
<dbReference type="Proteomes" id="UP000184699">
    <property type="component" value="Unassembled WGS sequence"/>
</dbReference>
<evidence type="ECO:0000313" key="4">
    <source>
        <dbReference type="EMBL" id="SIN94549.1"/>
    </source>
</evidence>
<dbReference type="InterPro" id="IPR000086">
    <property type="entry name" value="NUDIX_hydrolase_dom"/>
</dbReference>
<dbReference type="STRING" id="232089.SAMN05443544_2036"/>
<dbReference type="GO" id="GO:0016787">
    <property type="term" value="F:hydrolase activity"/>
    <property type="evidence" value="ECO:0007669"/>
    <property type="project" value="UniProtKB-KW"/>
</dbReference>
<accession>A0A1N6FH09</accession>
<evidence type="ECO:0000256" key="2">
    <source>
        <dbReference type="ARBA" id="ARBA00022801"/>
    </source>
</evidence>
<dbReference type="AlphaFoldDB" id="A0A1N6FH09"/>
<name>A0A1N6FH09_9MICO</name>
<proteinExistence type="predicted"/>
<dbReference type="GO" id="GO:0006753">
    <property type="term" value="P:nucleoside phosphate metabolic process"/>
    <property type="evidence" value="ECO:0007669"/>
    <property type="project" value="TreeGrafter"/>
</dbReference>
<dbReference type="Gene3D" id="3.90.79.10">
    <property type="entry name" value="Nucleoside Triphosphate Pyrophosphohydrolase"/>
    <property type="match status" value="1"/>
</dbReference>
<organism evidence="4 5">
    <name type="scientific">Agromyces cerinus subsp. cerinus</name>
    <dbReference type="NCBI Taxonomy" id="232089"/>
    <lineage>
        <taxon>Bacteria</taxon>
        <taxon>Bacillati</taxon>
        <taxon>Actinomycetota</taxon>
        <taxon>Actinomycetes</taxon>
        <taxon>Micrococcales</taxon>
        <taxon>Microbacteriaceae</taxon>
        <taxon>Agromyces</taxon>
    </lineage>
</organism>
<gene>
    <name evidence="4" type="ORF">SAMN05443544_2036</name>
</gene>
<dbReference type="SUPFAM" id="SSF55811">
    <property type="entry name" value="Nudix"/>
    <property type="match status" value="1"/>
</dbReference>
<reference evidence="5" key="1">
    <citation type="submission" date="2016-11" db="EMBL/GenBank/DDBJ databases">
        <authorList>
            <person name="Varghese N."/>
            <person name="Submissions S."/>
        </authorList>
    </citation>
    <scope>NUCLEOTIDE SEQUENCE [LARGE SCALE GENOMIC DNA]</scope>
    <source>
        <strain evidence="5">DSM 8595</strain>
    </source>
</reference>
<sequence length="180" mass="19424">MTWPTRERRTVYENRWITVTEDDIVRPDGTEGIYGVVELRNDAVFVVAMTDDDEVLLVTIDRHTVGSSIEVPAGGTDGEEPIVAARRELLEETGHEAAEWREIGRMTALNGICRAAETVYLATGARRVASVAGSQAEEGISAVQAVPFTEAVRMVSAGEITDGETIAALFYAAAELGRIG</sequence>
<dbReference type="PANTHER" id="PTHR11839">
    <property type="entry name" value="UDP/ADP-SUGAR PYROPHOSPHATASE"/>
    <property type="match status" value="1"/>
</dbReference>
<comment type="cofactor">
    <cofactor evidence="1">
        <name>Mg(2+)</name>
        <dbReference type="ChEBI" id="CHEBI:18420"/>
    </cofactor>
</comment>
<dbReference type="PANTHER" id="PTHR11839:SF18">
    <property type="entry name" value="NUDIX HYDROLASE DOMAIN-CONTAINING PROTEIN"/>
    <property type="match status" value="1"/>
</dbReference>
<feature type="domain" description="Nudix hydrolase" evidence="3">
    <location>
        <begin position="41"/>
        <end position="158"/>
    </location>
</feature>
<evidence type="ECO:0000256" key="1">
    <source>
        <dbReference type="ARBA" id="ARBA00001946"/>
    </source>
</evidence>
<dbReference type="GO" id="GO:0019693">
    <property type="term" value="P:ribose phosphate metabolic process"/>
    <property type="evidence" value="ECO:0007669"/>
    <property type="project" value="TreeGrafter"/>
</dbReference>
<protein>
    <submittedName>
        <fullName evidence="4">NUDIX domain-containing protein</fullName>
    </submittedName>
</protein>
<evidence type="ECO:0000313" key="5">
    <source>
        <dbReference type="Proteomes" id="UP000184699"/>
    </source>
</evidence>
<keyword evidence="5" id="KW-1185">Reference proteome</keyword>
<dbReference type="RefSeq" id="WP_074260161.1">
    <property type="nucleotide sequence ID" value="NZ_FSRJ01000002.1"/>
</dbReference>
<evidence type="ECO:0000259" key="3">
    <source>
        <dbReference type="Pfam" id="PF00293"/>
    </source>
</evidence>
<dbReference type="InterPro" id="IPR015797">
    <property type="entry name" value="NUDIX_hydrolase-like_dom_sf"/>
</dbReference>